<dbReference type="EMBL" id="JBHSAP010000009">
    <property type="protein sequence ID" value="MFC4076580.1"/>
    <property type="molecule type" value="Genomic_DNA"/>
</dbReference>
<dbReference type="RefSeq" id="WP_380703647.1">
    <property type="nucleotide sequence ID" value="NZ_JBHSAP010000009.1"/>
</dbReference>
<evidence type="ECO:0000313" key="2">
    <source>
        <dbReference type="Proteomes" id="UP001595843"/>
    </source>
</evidence>
<sequence>MRLEDALFNWLQIRVVWNARPQDRSAEETTRFFYEILAEDHGVEELYVMMEKDRYTVRWQQKGQEQCREFEREQVEQLLRSIEAEPKYNKAFDCGPEREG</sequence>
<name>A0ABV8JDN7_9BACL</name>
<accession>A0ABV8JDN7</accession>
<gene>
    <name evidence="1" type="ORF">ACFOUO_07115</name>
</gene>
<protein>
    <submittedName>
        <fullName evidence="1">Uncharacterized protein</fullName>
    </submittedName>
</protein>
<reference evidence="2" key="1">
    <citation type="journal article" date="2019" name="Int. J. Syst. Evol. Microbiol.">
        <title>The Global Catalogue of Microorganisms (GCM) 10K type strain sequencing project: providing services to taxonomists for standard genome sequencing and annotation.</title>
        <authorList>
            <consortium name="The Broad Institute Genomics Platform"/>
            <consortium name="The Broad Institute Genome Sequencing Center for Infectious Disease"/>
            <person name="Wu L."/>
            <person name="Ma J."/>
        </authorList>
    </citation>
    <scope>NUCLEOTIDE SEQUENCE [LARGE SCALE GENOMIC DNA]</scope>
    <source>
        <strain evidence="2">IBRC-M 10813</strain>
    </source>
</reference>
<comment type="caution">
    <text evidence="1">The sequence shown here is derived from an EMBL/GenBank/DDBJ whole genome shotgun (WGS) entry which is preliminary data.</text>
</comment>
<dbReference type="Proteomes" id="UP001595843">
    <property type="component" value="Unassembled WGS sequence"/>
</dbReference>
<keyword evidence="2" id="KW-1185">Reference proteome</keyword>
<evidence type="ECO:0000313" key="1">
    <source>
        <dbReference type="EMBL" id="MFC4076580.1"/>
    </source>
</evidence>
<organism evidence="1 2">
    <name type="scientific">Salinithrix halophila</name>
    <dbReference type="NCBI Taxonomy" id="1485204"/>
    <lineage>
        <taxon>Bacteria</taxon>
        <taxon>Bacillati</taxon>
        <taxon>Bacillota</taxon>
        <taxon>Bacilli</taxon>
        <taxon>Bacillales</taxon>
        <taxon>Thermoactinomycetaceae</taxon>
        <taxon>Salinithrix</taxon>
    </lineage>
</organism>
<proteinExistence type="predicted"/>